<evidence type="ECO:0000313" key="12">
    <source>
        <dbReference type="Proteomes" id="UP000437575"/>
    </source>
</evidence>
<dbReference type="EMBL" id="VSTU01000002">
    <property type="protein sequence ID" value="MYZ65727.1"/>
    <property type="molecule type" value="Genomic_DNA"/>
</dbReference>
<evidence type="ECO:0000313" key="13">
    <source>
        <dbReference type="Proteomes" id="UP000467635"/>
    </source>
</evidence>
<dbReference type="EMBL" id="CP007646">
    <property type="protein sequence ID" value="AIR10243.1"/>
    <property type="molecule type" value="Genomic_DNA"/>
</dbReference>
<dbReference type="EMBL" id="CP114509">
    <property type="protein sequence ID" value="WHS17132.1"/>
    <property type="molecule type" value="Genomic_DNA"/>
</dbReference>
<dbReference type="EMBL" id="WKKX01000555">
    <property type="protein sequence ID" value="MSE08998.1"/>
    <property type="molecule type" value="Genomic_DNA"/>
</dbReference>
<evidence type="ECO:0000313" key="7">
    <source>
        <dbReference type="EMBL" id="PAY45297.1"/>
    </source>
</evidence>
<accession>A0A089QEL8</accession>
<dbReference type="Pfam" id="PF13242">
    <property type="entry name" value="Hydrolase_like"/>
    <property type="match status" value="1"/>
</dbReference>
<evidence type="ECO:0000313" key="1">
    <source>
        <dbReference type="EMBL" id="AIR10243.1"/>
    </source>
</evidence>
<evidence type="ECO:0000313" key="3">
    <source>
        <dbReference type="EMBL" id="MSE04856.1"/>
    </source>
</evidence>
<reference evidence="2 10" key="3">
    <citation type="submission" date="2017-04" db="EMBL/GenBank/DDBJ databases">
        <title>Complete genome sequence of Lactobacillus salivarius ZLS006, a probiotic strain isolated from healthy piglet.</title>
        <authorList>
            <person name="Zhang D."/>
        </authorList>
    </citation>
    <scope>NUCLEOTIDE SEQUENCE [LARGE SCALE GENOMIC DNA]</scope>
    <source>
        <strain evidence="2 10">ZLS006</strain>
    </source>
</reference>
<evidence type="ECO:0000313" key="16">
    <source>
        <dbReference type="Proteomes" id="UP001224533"/>
    </source>
</evidence>
<dbReference type="KEGG" id="lsj:LSJ_0545"/>
<dbReference type="NCBIfam" id="TIGR01662">
    <property type="entry name" value="HAD-SF-IIIA"/>
    <property type="match status" value="1"/>
</dbReference>
<keyword evidence="1" id="KW-0378">Hydrolase</keyword>
<organism evidence="1 9">
    <name type="scientific">Ligilactobacillus salivarius</name>
    <dbReference type="NCBI Taxonomy" id="1624"/>
    <lineage>
        <taxon>Bacteria</taxon>
        <taxon>Bacillati</taxon>
        <taxon>Bacillota</taxon>
        <taxon>Bacilli</taxon>
        <taxon>Lactobacillales</taxon>
        <taxon>Lactobacillaceae</taxon>
        <taxon>Ligilactobacillus</taxon>
    </lineage>
</organism>
<dbReference type="EMBL" id="WKKZ01000071">
    <property type="protein sequence ID" value="MSE04856.1"/>
    <property type="molecule type" value="Genomic_DNA"/>
</dbReference>
<reference evidence="7 11" key="2">
    <citation type="submission" date="2016-05" db="EMBL/GenBank/DDBJ databases">
        <authorList>
            <person name="Lee J.-Y."/>
            <person name="Kim E.B."/>
            <person name="Choi Y.-J."/>
        </authorList>
    </citation>
    <scope>NUCLEOTIDE SEQUENCE [LARGE SCALE GENOMIC DNA]</scope>
    <source>
        <strain evidence="7 11">KLA006</strain>
    </source>
</reference>
<dbReference type="CDD" id="cd16416">
    <property type="entry name" value="HAD_BsYqeG-like"/>
    <property type="match status" value="1"/>
</dbReference>
<evidence type="ECO:0000313" key="4">
    <source>
        <dbReference type="EMBL" id="MSE08998.1"/>
    </source>
</evidence>
<dbReference type="NCBIfam" id="TIGR01549">
    <property type="entry name" value="HAD-SF-IA-v1"/>
    <property type="match status" value="1"/>
</dbReference>
<dbReference type="Proteomes" id="UP000195378">
    <property type="component" value="Chromosome"/>
</dbReference>
<protein>
    <submittedName>
        <fullName evidence="2">HAD family hydrolase</fullName>
    </submittedName>
    <submittedName>
        <fullName evidence="1">Hydrolase, haloacid dehalogenase-like family</fullName>
    </submittedName>
    <submittedName>
        <fullName evidence="3">YqeG family HAD IIIA-type phosphatase</fullName>
    </submittedName>
</protein>
<proteinExistence type="predicted"/>
<dbReference type="SUPFAM" id="SSF56784">
    <property type="entry name" value="HAD-like"/>
    <property type="match status" value="1"/>
</dbReference>
<dbReference type="EMBL" id="VSTR01000001">
    <property type="protein sequence ID" value="MYY72102.1"/>
    <property type="molecule type" value="Genomic_DNA"/>
</dbReference>
<dbReference type="Proteomes" id="UP000029488">
    <property type="component" value="Chromosome"/>
</dbReference>
<evidence type="ECO:0000313" key="15">
    <source>
        <dbReference type="Proteomes" id="UP000471300"/>
    </source>
</evidence>
<dbReference type="NCBIfam" id="TIGR01668">
    <property type="entry name" value="YqeG_hyp_ppase"/>
    <property type="match status" value="1"/>
</dbReference>
<evidence type="ECO:0000313" key="11">
    <source>
        <dbReference type="Proteomes" id="UP000218139"/>
    </source>
</evidence>
<dbReference type="AlphaFoldDB" id="A0A089QEL8"/>
<evidence type="ECO:0000313" key="2">
    <source>
        <dbReference type="EMBL" id="ARU19685.1"/>
    </source>
</evidence>
<dbReference type="EMBL" id="CP020858">
    <property type="protein sequence ID" value="ARU19685.1"/>
    <property type="molecule type" value="Genomic_DNA"/>
</dbReference>
<dbReference type="EMBL" id="LXZO01000109">
    <property type="protein sequence ID" value="PAY45297.1"/>
    <property type="molecule type" value="Genomic_DNA"/>
</dbReference>
<evidence type="ECO:0000313" key="10">
    <source>
        <dbReference type="Proteomes" id="UP000195378"/>
    </source>
</evidence>
<dbReference type="Proteomes" id="UP000470980">
    <property type="component" value="Unassembled WGS sequence"/>
</dbReference>
<reference evidence="12 13" key="4">
    <citation type="submission" date="2019-11" db="EMBL/GenBank/DDBJ databases">
        <title>Draft Genome Sequence of Plant Growth-Promoting Rhizosphere-Associated Bacteria.</title>
        <authorList>
            <person name="Vasilyev I.Y."/>
            <person name="Radchenko V."/>
            <person name="Ilnitskaya E.V."/>
        </authorList>
    </citation>
    <scope>NUCLEOTIDE SEQUENCE [LARGE SCALE GENOMIC DNA]</scope>
    <source>
        <strain evidence="4 13">VRA_01-1sq_f</strain>
        <strain evidence="3 12">VRA_1sq_f</strain>
    </source>
</reference>
<evidence type="ECO:0000313" key="6">
    <source>
        <dbReference type="EMBL" id="MYZ65727.1"/>
    </source>
</evidence>
<dbReference type="Proteomes" id="UP000218139">
    <property type="component" value="Unassembled WGS sequence"/>
</dbReference>
<evidence type="ECO:0000313" key="14">
    <source>
        <dbReference type="Proteomes" id="UP000470980"/>
    </source>
</evidence>
<dbReference type="InterPro" id="IPR023214">
    <property type="entry name" value="HAD_sf"/>
</dbReference>
<evidence type="ECO:0000313" key="9">
    <source>
        <dbReference type="Proteomes" id="UP000029488"/>
    </source>
</evidence>
<reference evidence="1 9" key="1">
    <citation type="journal article" date="2014" name="BMC Genomics">
        <title>Unusual genome complexity in Lactobacillus salivarius JCM1046.</title>
        <authorList>
            <person name="Raftis E.J."/>
            <person name="Forde B.M."/>
            <person name="Claesson M.J."/>
            <person name="O'Toole P.W."/>
        </authorList>
    </citation>
    <scope>NUCLEOTIDE SEQUENCE [LARGE SCALE GENOMIC DNA]</scope>
    <source>
        <strain evidence="1 9">JCM1046</strain>
    </source>
</reference>
<dbReference type="Proteomes" id="UP000467635">
    <property type="component" value="Unassembled WGS sequence"/>
</dbReference>
<dbReference type="InterPro" id="IPR006549">
    <property type="entry name" value="HAD-SF_hydro_IIIA"/>
</dbReference>
<evidence type="ECO:0000313" key="8">
    <source>
        <dbReference type="EMBL" id="WHS17132.1"/>
    </source>
</evidence>
<reference evidence="14 15" key="5">
    <citation type="journal article" date="2020" name="Food Funct.">
        <title>Screening of Lactobacillus salivarius strains from the feces of Chinese populations and the evaluation of their effects against intestinal inflammation in mice.</title>
        <authorList>
            <person name="Zhai Q."/>
            <person name="Shen X."/>
            <person name="Cen S."/>
            <person name="Zhang C."/>
            <person name="Tian F."/>
            <person name="Zhao J."/>
            <person name="Zhang H."/>
            <person name="Xue Y."/>
            <person name="Chen W."/>
        </authorList>
    </citation>
    <scope>NUCLEOTIDE SEQUENCE [LARGE SCALE GENOMIC DNA]</scope>
    <source>
        <strain evidence="6 15">FZJTZ28M4.scaf</strain>
        <strain evidence="5 14">FZJTZ9M6.scaf</strain>
    </source>
</reference>
<dbReference type="Proteomes" id="UP000471300">
    <property type="component" value="Unassembled WGS sequence"/>
</dbReference>
<name>A0A089QEL8_9LACO</name>
<dbReference type="Proteomes" id="UP001224533">
    <property type="component" value="Chromosome"/>
</dbReference>
<dbReference type="Proteomes" id="UP000437575">
    <property type="component" value="Unassembled WGS sequence"/>
</dbReference>
<dbReference type="InterPro" id="IPR006439">
    <property type="entry name" value="HAD-SF_hydro_IA"/>
</dbReference>
<dbReference type="RefSeq" id="WP_014568255.1">
    <property type="nucleotide sequence ID" value="NZ_CP007646.1"/>
</dbReference>
<dbReference type="GO" id="GO:0008962">
    <property type="term" value="F:phosphatidylglycerophosphatase activity"/>
    <property type="evidence" value="ECO:0007669"/>
    <property type="project" value="InterPro"/>
</dbReference>
<sequence length="179" mass="20823">MFKRFIPTWKIESIYDLTPQEVKNHGIKAILTDLDNTLIAWNNPDGTPELRNWLKVMREESIPVIVVSNNNHRRIKRAVERFELPFVSRALKPFVRGINIAKKRYNLKSDEVVLVGDQLMTDIAAANNAGIRSILVKPLVKSDAWNTKPNRMLEKIIKNNLIKNNKMEKSWRHSLDDRN</sequence>
<dbReference type="InterPro" id="IPR010021">
    <property type="entry name" value="PGPP1/Gep4"/>
</dbReference>
<evidence type="ECO:0000313" key="5">
    <source>
        <dbReference type="EMBL" id="MYY72102.1"/>
    </source>
</evidence>
<dbReference type="Gene3D" id="3.40.50.1000">
    <property type="entry name" value="HAD superfamily/HAD-like"/>
    <property type="match status" value="1"/>
</dbReference>
<dbReference type="InterPro" id="IPR036412">
    <property type="entry name" value="HAD-like_sf"/>
</dbReference>
<reference evidence="8 16" key="6">
    <citation type="submission" date="2022-12" db="EMBL/GenBank/DDBJ databases">
        <title>Assessment of beneficial effects and identification of host adaptation-associated genes of Ligilactobacillus salivarius isolated from Meles meles.</title>
        <authorList>
            <person name="Wang Y."/>
        </authorList>
    </citation>
    <scope>NUCLEOTIDE SEQUENCE [LARGE SCALE GENOMIC DNA]</scope>
    <source>
        <strain evidence="8 16">S35</strain>
    </source>
</reference>
<gene>
    <name evidence="7" type="ORF">A8C52_09720</name>
    <name evidence="2" type="ORF">B7R82_06640</name>
    <name evidence="6" type="ORF">FYL06_01965</name>
    <name evidence="5" type="ORF">FYL10_00125</name>
    <name evidence="4" type="ORF">GKC33_09955</name>
    <name evidence="3" type="ORF">GKC34_03140</name>
    <name evidence="1" type="ORF">LSJ_0545</name>
    <name evidence="8" type="ORF">O2U02_06390</name>
</gene>